<evidence type="ECO:0000313" key="2">
    <source>
        <dbReference type="EMBL" id="KAK9167061.1"/>
    </source>
</evidence>
<name>A0AAP0L9T8_9MAGN</name>
<reference evidence="2 3" key="1">
    <citation type="submission" date="2024-01" db="EMBL/GenBank/DDBJ databases">
        <title>Genome assemblies of Stephania.</title>
        <authorList>
            <person name="Yang L."/>
        </authorList>
    </citation>
    <scope>NUCLEOTIDE SEQUENCE [LARGE SCALE GENOMIC DNA]</scope>
    <source>
        <strain evidence="2">JXDWG</strain>
        <tissue evidence="2">Leaf</tissue>
    </source>
</reference>
<keyword evidence="3" id="KW-1185">Reference proteome</keyword>
<dbReference type="EMBL" id="JBBNAG010000001">
    <property type="protein sequence ID" value="KAK9167061.1"/>
    <property type="molecule type" value="Genomic_DNA"/>
</dbReference>
<evidence type="ECO:0000313" key="3">
    <source>
        <dbReference type="Proteomes" id="UP001419268"/>
    </source>
</evidence>
<keyword evidence="1" id="KW-0812">Transmembrane</keyword>
<keyword evidence="1" id="KW-0472">Membrane</keyword>
<sequence length="57" mass="6547">MINRGSLGVGLCASFLFDRMHLTSFWSLCMIISSWVLVVVRFARDANIQKRISQAHY</sequence>
<accession>A0AAP0L9T8</accession>
<comment type="caution">
    <text evidence="2">The sequence shown here is derived from an EMBL/GenBank/DDBJ whole genome shotgun (WGS) entry which is preliminary data.</text>
</comment>
<feature type="transmembrane region" description="Helical" evidence="1">
    <location>
        <begin position="25"/>
        <end position="43"/>
    </location>
</feature>
<protein>
    <submittedName>
        <fullName evidence="2">Uncharacterized protein</fullName>
    </submittedName>
</protein>
<dbReference type="AlphaFoldDB" id="A0AAP0L9T8"/>
<dbReference type="Proteomes" id="UP001419268">
    <property type="component" value="Unassembled WGS sequence"/>
</dbReference>
<proteinExistence type="predicted"/>
<evidence type="ECO:0000256" key="1">
    <source>
        <dbReference type="SAM" id="Phobius"/>
    </source>
</evidence>
<gene>
    <name evidence="2" type="ORF">Scep_002252</name>
</gene>
<keyword evidence="1" id="KW-1133">Transmembrane helix</keyword>
<organism evidence="2 3">
    <name type="scientific">Stephania cephalantha</name>
    <dbReference type="NCBI Taxonomy" id="152367"/>
    <lineage>
        <taxon>Eukaryota</taxon>
        <taxon>Viridiplantae</taxon>
        <taxon>Streptophyta</taxon>
        <taxon>Embryophyta</taxon>
        <taxon>Tracheophyta</taxon>
        <taxon>Spermatophyta</taxon>
        <taxon>Magnoliopsida</taxon>
        <taxon>Ranunculales</taxon>
        <taxon>Menispermaceae</taxon>
        <taxon>Menispermoideae</taxon>
        <taxon>Cissampelideae</taxon>
        <taxon>Stephania</taxon>
    </lineage>
</organism>